<dbReference type="PROSITE" id="PS00678">
    <property type="entry name" value="WD_REPEATS_1"/>
    <property type="match status" value="1"/>
</dbReference>
<dbReference type="AlphaFoldDB" id="A0A453BFH7"/>
<dbReference type="STRING" id="200361.A0A453BFH7"/>
<dbReference type="InterPro" id="IPR011047">
    <property type="entry name" value="Quinoprotein_ADH-like_sf"/>
</dbReference>
<evidence type="ECO:0000256" key="1">
    <source>
        <dbReference type="ARBA" id="ARBA00022574"/>
    </source>
</evidence>
<dbReference type="EnsemblPlants" id="AET2Gv20485600.5">
    <property type="protein sequence ID" value="AET2Gv20485600.5"/>
    <property type="gene ID" value="AET2Gv20485600"/>
</dbReference>
<dbReference type="Gramene" id="AET2Gv20485600.7">
    <property type="protein sequence ID" value="AET2Gv20485600.7"/>
    <property type="gene ID" value="AET2Gv20485600"/>
</dbReference>
<keyword evidence="2" id="KW-0677">Repeat</keyword>
<feature type="region of interest" description="Disordered" evidence="4">
    <location>
        <begin position="391"/>
        <end position="500"/>
    </location>
</feature>
<dbReference type="EnsemblPlants" id="AET2Gv20485600.7">
    <property type="protein sequence ID" value="AET2Gv20485600.7"/>
    <property type="gene ID" value="AET2Gv20485600"/>
</dbReference>
<reference evidence="6" key="1">
    <citation type="journal article" date="2014" name="Science">
        <title>Ancient hybridizations among the ancestral genomes of bread wheat.</title>
        <authorList>
            <consortium name="International Wheat Genome Sequencing Consortium,"/>
            <person name="Marcussen T."/>
            <person name="Sandve S.R."/>
            <person name="Heier L."/>
            <person name="Spannagl M."/>
            <person name="Pfeifer M."/>
            <person name="Jakobsen K.S."/>
            <person name="Wulff B.B."/>
            <person name="Steuernagel B."/>
            <person name="Mayer K.F."/>
            <person name="Olsen O.A."/>
        </authorList>
    </citation>
    <scope>NUCLEOTIDE SEQUENCE [LARGE SCALE GENOMIC DNA]</scope>
    <source>
        <strain evidence="6">cv. AL8/78</strain>
    </source>
</reference>
<evidence type="ECO:0000256" key="2">
    <source>
        <dbReference type="ARBA" id="ARBA00022737"/>
    </source>
</evidence>
<protein>
    <submittedName>
        <fullName evidence="5">Uncharacterized protein</fullName>
    </submittedName>
</protein>
<dbReference type="GO" id="GO:0005730">
    <property type="term" value="C:nucleolus"/>
    <property type="evidence" value="ECO:0007669"/>
    <property type="project" value="InterPro"/>
</dbReference>
<dbReference type="KEGG" id="ats:109744407"/>
<feature type="repeat" description="WD" evidence="3">
    <location>
        <begin position="298"/>
        <end position="339"/>
    </location>
</feature>
<dbReference type="SMART" id="SM00320">
    <property type="entry name" value="WD40"/>
    <property type="match status" value="2"/>
</dbReference>
<accession>A0A453BFH7</accession>
<reference evidence="5" key="5">
    <citation type="journal article" date="2021" name="G3 (Bethesda)">
        <title>Aegilops tauschii genome assembly Aet v5.0 features greater sequence contiguity and improved annotation.</title>
        <authorList>
            <person name="Wang L."/>
            <person name="Zhu T."/>
            <person name="Rodriguez J.C."/>
            <person name="Deal K.R."/>
            <person name="Dubcovsky J."/>
            <person name="McGuire P.E."/>
            <person name="Lux T."/>
            <person name="Spannagl M."/>
            <person name="Mayer K.F.X."/>
            <person name="Baldrich P."/>
            <person name="Meyers B.C."/>
            <person name="Huo N."/>
            <person name="Gu Y.Q."/>
            <person name="Zhou H."/>
            <person name="Devos K.M."/>
            <person name="Bennetzen J.L."/>
            <person name="Unver T."/>
            <person name="Budak H."/>
            <person name="Gulick P.J."/>
            <person name="Galiba G."/>
            <person name="Kalapos B."/>
            <person name="Nelson D.R."/>
            <person name="Li P."/>
            <person name="You F.M."/>
            <person name="Luo M.C."/>
            <person name="Dvorak J."/>
        </authorList>
    </citation>
    <scope>NUCLEOTIDE SEQUENCE [LARGE SCALE GENOMIC DNA]</scope>
    <source>
        <strain evidence="5">cv. AL8/78</strain>
    </source>
</reference>
<keyword evidence="6" id="KW-1185">Reference proteome</keyword>
<proteinExistence type="predicted"/>
<evidence type="ECO:0000256" key="4">
    <source>
        <dbReference type="SAM" id="MobiDB-lite"/>
    </source>
</evidence>
<dbReference type="GeneID" id="109744407"/>
<evidence type="ECO:0000256" key="3">
    <source>
        <dbReference type="PROSITE-ProRule" id="PRU00221"/>
    </source>
</evidence>
<evidence type="ECO:0000313" key="6">
    <source>
        <dbReference type="Proteomes" id="UP000015105"/>
    </source>
</evidence>
<dbReference type="Gene3D" id="2.130.10.10">
    <property type="entry name" value="YVTN repeat-like/Quinoprotein amine dehydrogenase"/>
    <property type="match status" value="1"/>
</dbReference>
<dbReference type="GO" id="GO:0030687">
    <property type="term" value="C:preribosome, large subunit precursor"/>
    <property type="evidence" value="ECO:0007669"/>
    <property type="project" value="TreeGrafter"/>
</dbReference>
<dbReference type="Gramene" id="AET2Gv20485600.6">
    <property type="protein sequence ID" value="AET2Gv20485600.6"/>
    <property type="gene ID" value="AET2Gv20485600"/>
</dbReference>
<dbReference type="RefSeq" id="XP_020159113.1">
    <property type="nucleotide sequence ID" value="XM_020303524.4"/>
</dbReference>
<dbReference type="InterPro" id="IPR019775">
    <property type="entry name" value="WD40_repeat_CS"/>
</dbReference>
<dbReference type="Gramene" id="AET2Gv20485600.5">
    <property type="protein sequence ID" value="AET2Gv20485600.5"/>
    <property type="gene ID" value="AET2Gv20485600"/>
</dbReference>
<dbReference type="CDD" id="cd22857">
    <property type="entry name" value="WDR74"/>
    <property type="match status" value="1"/>
</dbReference>
<name>A0A453BFH7_AEGTS</name>
<reference evidence="6" key="2">
    <citation type="journal article" date="2017" name="Nat. Plants">
        <title>The Aegilops tauschii genome reveals multiple impacts of transposons.</title>
        <authorList>
            <person name="Zhao G."/>
            <person name="Zou C."/>
            <person name="Li K."/>
            <person name="Wang K."/>
            <person name="Li T."/>
            <person name="Gao L."/>
            <person name="Zhang X."/>
            <person name="Wang H."/>
            <person name="Yang Z."/>
            <person name="Liu X."/>
            <person name="Jiang W."/>
            <person name="Mao L."/>
            <person name="Kong X."/>
            <person name="Jiao Y."/>
            <person name="Jia J."/>
        </authorList>
    </citation>
    <scope>NUCLEOTIDE SEQUENCE [LARGE SCALE GENOMIC DNA]</scope>
    <source>
        <strain evidence="6">cv. AL8/78</strain>
    </source>
</reference>
<dbReference type="SUPFAM" id="SSF50998">
    <property type="entry name" value="Quinoprotein alcohol dehydrogenase-like"/>
    <property type="match status" value="1"/>
</dbReference>
<dbReference type="PANTHER" id="PTHR16038:SF4">
    <property type="entry name" value="WD REPEAT-CONTAINING PROTEIN 74"/>
    <property type="match status" value="1"/>
</dbReference>
<dbReference type="Proteomes" id="UP000015105">
    <property type="component" value="Chromosome 2D"/>
</dbReference>
<reference evidence="5" key="3">
    <citation type="journal article" date="2017" name="Nature">
        <title>Genome sequence of the progenitor of the wheat D genome Aegilops tauschii.</title>
        <authorList>
            <person name="Luo M.C."/>
            <person name="Gu Y.Q."/>
            <person name="Puiu D."/>
            <person name="Wang H."/>
            <person name="Twardziok S.O."/>
            <person name="Deal K.R."/>
            <person name="Huo N."/>
            <person name="Zhu T."/>
            <person name="Wang L."/>
            <person name="Wang Y."/>
            <person name="McGuire P.E."/>
            <person name="Liu S."/>
            <person name="Long H."/>
            <person name="Ramasamy R.K."/>
            <person name="Rodriguez J.C."/>
            <person name="Van S.L."/>
            <person name="Yuan L."/>
            <person name="Wang Z."/>
            <person name="Xia Z."/>
            <person name="Xiao L."/>
            <person name="Anderson O.D."/>
            <person name="Ouyang S."/>
            <person name="Liang Y."/>
            <person name="Zimin A.V."/>
            <person name="Pertea G."/>
            <person name="Qi P."/>
            <person name="Bennetzen J.L."/>
            <person name="Dai X."/>
            <person name="Dawson M.W."/>
            <person name="Muller H.G."/>
            <person name="Kugler K."/>
            <person name="Rivarola-Duarte L."/>
            <person name="Spannagl M."/>
            <person name="Mayer K.F.X."/>
            <person name="Lu F.H."/>
            <person name="Bevan M.W."/>
            <person name="Leroy P."/>
            <person name="Li P."/>
            <person name="You F.M."/>
            <person name="Sun Q."/>
            <person name="Liu Z."/>
            <person name="Lyons E."/>
            <person name="Wicker T."/>
            <person name="Salzberg S.L."/>
            <person name="Devos K.M."/>
            <person name="Dvorak J."/>
        </authorList>
    </citation>
    <scope>NUCLEOTIDE SEQUENCE [LARGE SCALE GENOMIC DNA]</scope>
    <source>
        <strain evidence="5">cv. AL8/78</strain>
    </source>
</reference>
<evidence type="ECO:0000313" key="5">
    <source>
        <dbReference type="EnsemblPlants" id="AET2Gv20485600.5"/>
    </source>
</evidence>
<sequence>MPRITSVESPGCPPLRAITTDILGLIKVVEARTRPAGVAKVVETWGEPDASRAILVASLADRAVDPVLAVARKNGVVELLNPLNGDALAAFKFSRTDQTVGAVENDPLVALHLFRKHAPDLTTLGTFLACTEKGKASVRSVAKENTASDSDVGPSSTWDVCNKGTLQFSSVDAGENYAMFGGNGMEVNLWDITSCSKMWSAKSPRANNVGIFTKPWFTAGTFLCKDDHRKIVAGTNNHQVRLYDTASQRRPVVSVDFRESPIKAVAGDPDGHTVYIGTGTGDLASFDMRTGKLLGCYVGKCSGSIRSIVRHPELPLIASCGLDSYLRIWDTNTRQPLSAVYLKQHLMTVVIDSHFSAEESEETKSKQPDSSMVAEAAVRREKKKKKNVFVEEDEEGTQMVDPDDCDAEAVRKEKKKKKKKTVTEDDEETQMVDPDEGDAETVRKVKKKKKNRRVAEDEEGTQMADLNDSDAEMYAPKRIKSESGERSKGTKKKSKKQQVA</sequence>
<reference evidence="5" key="4">
    <citation type="submission" date="2019-03" db="UniProtKB">
        <authorList>
            <consortium name="EnsemblPlants"/>
        </authorList>
    </citation>
    <scope>IDENTIFICATION</scope>
</reference>
<dbReference type="OMA" id="HRKFAAG"/>
<feature type="region of interest" description="Disordered" evidence="4">
    <location>
        <begin position="359"/>
        <end position="378"/>
    </location>
</feature>
<feature type="compositionally biased region" description="Acidic residues" evidence="4">
    <location>
        <begin position="424"/>
        <end position="439"/>
    </location>
</feature>
<dbReference type="EnsemblPlants" id="AET2Gv20485600.6">
    <property type="protein sequence ID" value="AET2Gv20485600.6"/>
    <property type="gene ID" value="AET2Gv20485600"/>
</dbReference>
<keyword evidence="1 3" id="KW-0853">WD repeat</keyword>
<dbReference type="PANTHER" id="PTHR16038">
    <property type="entry name" value="NOP SEVEN ASSOCIATED PROTEIN 1"/>
    <property type="match status" value="1"/>
</dbReference>
<dbReference type="OrthoDB" id="18388at2759"/>
<feature type="compositionally biased region" description="Basic and acidic residues" evidence="4">
    <location>
        <begin position="479"/>
        <end position="488"/>
    </location>
</feature>
<dbReference type="Pfam" id="PF00400">
    <property type="entry name" value="WD40"/>
    <property type="match status" value="1"/>
</dbReference>
<feature type="compositionally biased region" description="Basic residues" evidence="4">
    <location>
        <begin position="489"/>
        <end position="500"/>
    </location>
</feature>
<dbReference type="InterPro" id="IPR037379">
    <property type="entry name" value="WDR74/Nsa1"/>
</dbReference>
<dbReference type="InterPro" id="IPR001680">
    <property type="entry name" value="WD40_rpt"/>
</dbReference>
<dbReference type="GO" id="GO:0042273">
    <property type="term" value="P:ribosomal large subunit biogenesis"/>
    <property type="evidence" value="ECO:0007669"/>
    <property type="project" value="InterPro"/>
</dbReference>
<dbReference type="InterPro" id="IPR015943">
    <property type="entry name" value="WD40/YVTN_repeat-like_dom_sf"/>
</dbReference>
<feature type="compositionally biased region" description="Acidic residues" evidence="4">
    <location>
        <begin position="391"/>
        <end position="407"/>
    </location>
</feature>
<dbReference type="PROSITE" id="PS50082">
    <property type="entry name" value="WD_REPEATS_2"/>
    <property type="match status" value="1"/>
</dbReference>
<organism evidence="5 6">
    <name type="scientific">Aegilops tauschii subsp. strangulata</name>
    <name type="common">Goatgrass</name>
    <dbReference type="NCBI Taxonomy" id="200361"/>
    <lineage>
        <taxon>Eukaryota</taxon>
        <taxon>Viridiplantae</taxon>
        <taxon>Streptophyta</taxon>
        <taxon>Embryophyta</taxon>
        <taxon>Tracheophyta</taxon>
        <taxon>Spermatophyta</taxon>
        <taxon>Magnoliopsida</taxon>
        <taxon>Liliopsida</taxon>
        <taxon>Poales</taxon>
        <taxon>Poaceae</taxon>
        <taxon>BOP clade</taxon>
        <taxon>Pooideae</taxon>
        <taxon>Triticodae</taxon>
        <taxon>Triticeae</taxon>
        <taxon>Triticinae</taxon>
        <taxon>Aegilops</taxon>
    </lineage>
</organism>